<accession>A0ABR3SVV5</accession>
<evidence type="ECO:0000256" key="13">
    <source>
        <dbReference type="ARBA" id="ARBA00023053"/>
    </source>
</evidence>
<dbReference type="InterPro" id="IPR036412">
    <property type="entry name" value="HAD-like_sf"/>
</dbReference>
<protein>
    <recommendedName>
        <fullName evidence="18">P-type Na(+) transporter</fullName>
        <ecNumber evidence="18">7.2.2.3</ecNumber>
    </recommendedName>
</protein>
<dbReference type="SMART" id="SM00831">
    <property type="entry name" value="Cation_ATPase_N"/>
    <property type="match status" value="1"/>
</dbReference>
<feature type="transmembrane region" description="Helical" evidence="22">
    <location>
        <begin position="70"/>
        <end position="88"/>
    </location>
</feature>
<dbReference type="Proteomes" id="UP001521116">
    <property type="component" value="Unassembled WGS sequence"/>
</dbReference>
<feature type="region of interest" description="Disordered" evidence="21">
    <location>
        <begin position="1090"/>
        <end position="1124"/>
    </location>
</feature>
<comment type="similarity">
    <text evidence="17">Belongs to the cation transport ATPase (P-type) (TC 3.A.3) family. Type IID subfamily.</text>
</comment>
<dbReference type="Pfam" id="PF00689">
    <property type="entry name" value="Cation_ATPase_C"/>
    <property type="match status" value="1"/>
</dbReference>
<dbReference type="SUPFAM" id="SSF56784">
    <property type="entry name" value="HAD-like"/>
    <property type="match status" value="1"/>
</dbReference>
<feature type="transmembrane region" description="Helical" evidence="22">
    <location>
        <begin position="294"/>
        <end position="315"/>
    </location>
</feature>
<evidence type="ECO:0000256" key="10">
    <source>
        <dbReference type="ARBA" id="ARBA00022842"/>
    </source>
</evidence>
<evidence type="ECO:0000256" key="15">
    <source>
        <dbReference type="ARBA" id="ARBA00023136"/>
    </source>
</evidence>
<dbReference type="SUPFAM" id="SSF81665">
    <property type="entry name" value="Calcium ATPase, transmembrane domain M"/>
    <property type="match status" value="1"/>
</dbReference>
<comment type="subcellular location">
    <subcellularLocation>
        <location evidence="2">Cell membrane</location>
        <topology evidence="2">Multi-pass membrane protein</topology>
    </subcellularLocation>
</comment>
<comment type="caution">
    <text evidence="24">The sequence shown here is derived from an EMBL/GenBank/DDBJ whole genome shotgun (WGS) entry which is preliminary data.</text>
</comment>
<feature type="transmembrane region" description="Helical" evidence="22">
    <location>
        <begin position="997"/>
        <end position="1018"/>
    </location>
</feature>
<gene>
    <name evidence="24" type="primary">cta3</name>
    <name evidence="24" type="ORF">SLS56_004689</name>
</gene>
<evidence type="ECO:0000256" key="9">
    <source>
        <dbReference type="ARBA" id="ARBA00022840"/>
    </source>
</evidence>
<evidence type="ECO:0000256" key="20">
    <source>
        <dbReference type="ARBA" id="ARBA00049499"/>
    </source>
</evidence>
<feature type="region of interest" description="Disordered" evidence="21">
    <location>
        <begin position="422"/>
        <end position="463"/>
    </location>
</feature>
<evidence type="ECO:0000256" key="8">
    <source>
        <dbReference type="ARBA" id="ARBA00022741"/>
    </source>
</evidence>
<feature type="transmembrane region" description="Helical" evidence="22">
    <location>
        <begin position="822"/>
        <end position="843"/>
    </location>
</feature>
<organism evidence="24 25">
    <name type="scientific">Neofusicoccum ribis</name>
    <dbReference type="NCBI Taxonomy" id="45134"/>
    <lineage>
        <taxon>Eukaryota</taxon>
        <taxon>Fungi</taxon>
        <taxon>Dikarya</taxon>
        <taxon>Ascomycota</taxon>
        <taxon>Pezizomycotina</taxon>
        <taxon>Dothideomycetes</taxon>
        <taxon>Dothideomycetes incertae sedis</taxon>
        <taxon>Botryosphaeriales</taxon>
        <taxon>Botryosphaeriaceae</taxon>
        <taxon>Neofusicoccum</taxon>
    </lineage>
</organism>
<dbReference type="SFLD" id="SFLDG00002">
    <property type="entry name" value="C1.7:_P-type_atpase_like"/>
    <property type="match status" value="1"/>
</dbReference>
<sequence>MGSGKGSVVQQEYPKHPFQSTIDEVKEYLGANVEQGLSASQVSQKRSQYGENKLMGDGGVKWYSVLLKQISNAMILVLLLAMALSYGVSDYVEGGVITAVIVLNVFIGFYQEFQAEKKMDSLRALSSPTATVLRDGVVDAIPSAEVVPGDIVQIKTGDTIPADLRIFEAMNLECDEKILTGEAMPVAKDPESDFSSVGELETGIGDRLNMAYSSSTVTKGRGQGIVVFTGMNTEIGKIAQSMQGTKRKANRSMSRKKGGNLQPAKGLFLRTYDAIGKFLGLTVGTPLQIKLSKLAYILFGLAIILALIVFGVNRFDVTNEVAIYAISTGIAMIPESLIAVLTITFVSGMTSMRKRRVLTRKLSALEALGGITNICSDKTGTLTQGQMVTRKAWVPGVGIYTVNHSEDAANPTQGTITLGTEKSRAEMEAERQARQEKLEAERSGGGIRFKEPKEKTERDERRHVNDYDEKSDVDDMDPKDVEIVPELDAFLQSTALCNLATVRFNESEKRWQTTGDPTEVALQVFARRFELGKKQLERERGWKQLHEYPFDSTVKRMSVVYKAPEDGSTAIFTKGAVERILDLCINVGIGGHETPVTDEIKGHILEQMSLLADQGLRVLAVARRPWTGEPINERSEIPREEIEKDLTLLGLAGIYDPPRLETKDAVRECTNAGIRVHMLTGDHPGTAAAIAKEVGIIPKDMGTLPKDVADSLVKTAAEFDGLTDDEIDQMPELPLVIARCAPNTKTRMIAALHRRGKYAAMTGDGVNDGPSLQAADVGIAMGLAGSDVAKGASDIVLTDDNFASIVNAIEEGRRMFDNIQRFVLHLLTSNVGEVVLLVCGLGFQDDNDFSVFPLSPLSILWINMLTSGFPAFGLGREKASYNIMSRPPHDNKKGVFTWQIIFDMVVYGLLMGMLTLFTFVIIVYGPGNGTLGVDCNKKYSDSCDVVFRARAAVFAELTWLILISAWEIKGIRRSMFRLDPRSERAFPFFHDIWENQFLFWAVTLGSVVVFPCIYIPGFNTTVFKHKEISWEWGLSIGAVFIFVAGMELWKLAKRTFGWFAAPDEDKVDGRKKHGPLSLRQGFFSFSRTNSLAKEPSAGQGSDLTAVNSGQSPRGLGPIGKKEEV</sequence>
<name>A0ABR3SVV5_9PEZI</name>
<keyword evidence="9" id="KW-0067">ATP-binding</keyword>
<evidence type="ECO:0000256" key="19">
    <source>
        <dbReference type="ARBA" id="ARBA00048599"/>
    </source>
</evidence>
<keyword evidence="5" id="KW-0633">Potassium transport</keyword>
<dbReference type="Gene3D" id="2.70.150.10">
    <property type="entry name" value="Calcium-transporting ATPase, cytoplasmic transduction domain A"/>
    <property type="match status" value="1"/>
</dbReference>
<feature type="transmembrane region" description="Helical" evidence="22">
    <location>
        <begin position="855"/>
        <end position="874"/>
    </location>
</feature>
<keyword evidence="11" id="KW-0630">Potassium</keyword>
<evidence type="ECO:0000256" key="21">
    <source>
        <dbReference type="SAM" id="MobiDB-lite"/>
    </source>
</evidence>
<dbReference type="PRINTS" id="PR00119">
    <property type="entry name" value="CATATPASE"/>
</dbReference>
<evidence type="ECO:0000313" key="25">
    <source>
        <dbReference type="Proteomes" id="UP001521116"/>
    </source>
</evidence>
<feature type="transmembrane region" description="Helical" evidence="22">
    <location>
        <begin position="945"/>
        <end position="968"/>
    </location>
</feature>
<feature type="domain" description="Cation-transporting P-type ATPase N-terminal" evidence="23">
    <location>
        <begin position="16"/>
        <end position="90"/>
    </location>
</feature>
<evidence type="ECO:0000256" key="12">
    <source>
        <dbReference type="ARBA" id="ARBA00022989"/>
    </source>
</evidence>
<proteinExistence type="inferred from homology"/>
<keyword evidence="14" id="KW-0406">Ion transport</keyword>
<evidence type="ECO:0000256" key="5">
    <source>
        <dbReference type="ARBA" id="ARBA00022538"/>
    </source>
</evidence>
<evidence type="ECO:0000256" key="7">
    <source>
        <dbReference type="ARBA" id="ARBA00022723"/>
    </source>
</evidence>
<dbReference type="Pfam" id="PF00122">
    <property type="entry name" value="E1-E2_ATPase"/>
    <property type="match status" value="1"/>
</dbReference>
<dbReference type="PANTHER" id="PTHR42861">
    <property type="entry name" value="CALCIUM-TRANSPORTING ATPASE"/>
    <property type="match status" value="1"/>
</dbReference>
<dbReference type="Gene3D" id="1.20.1110.10">
    <property type="entry name" value="Calcium-transporting ATPase, transmembrane domain"/>
    <property type="match status" value="2"/>
</dbReference>
<evidence type="ECO:0000256" key="4">
    <source>
        <dbReference type="ARBA" id="ARBA00022475"/>
    </source>
</evidence>
<evidence type="ECO:0000259" key="23">
    <source>
        <dbReference type="SMART" id="SM00831"/>
    </source>
</evidence>
<evidence type="ECO:0000256" key="16">
    <source>
        <dbReference type="ARBA" id="ARBA00023201"/>
    </source>
</evidence>
<dbReference type="InterPro" id="IPR006068">
    <property type="entry name" value="ATPase_P-typ_cation-transptr_C"/>
</dbReference>
<evidence type="ECO:0000256" key="6">
    <source>
        <dbReference type="ARBA" id="ARBA00022692"/>
    </source>
</evidence>
<comment type="catalytic activity">
    <reaction evidence="19">
        <text>K(+)(in) + ATP + H2O = K(+)(out) + ADP + phosphate + H(+)</text>
        <dbReference type="Rhea" id="RHEA:75815"/>
        <dbReference type="ChEBI" id="CHEBI:15377"/>
        <dbReference type="ChEBI" id="CHEBI:15378"/>
        <dbReference type="ChEBI" id="CHEBI:29103"/>
        <dbReference type="ChEBI" id="CHEBI:30616"/>
        <dbReference type="ChEBI" id="CHEBI:43474"/>
        <dbReference type="ChEBI" id="CHEBI:456216"/>
    </reaction>
</comment>
<evidence type="ECO:0000256" key="11">
    <source>
        <dbReference type="ARBA" id="ARBA00022958"/>
    </source>
</evidence>
<evidence type="ECO:0000256" key="1">
    <source>
        <dbReference type="ARBA" id="ARBA00001946"/>
    </source>
</evidence>
<dbReference type="NCBIfam" id="TIGR01523">
    <property type="entry name" value="ATPase-IID_K-Na"/>
    <property type="match status" value="1"/>
</dbReference>
<keyword evidence="10" id="KW-0460">Magnesium</keyword>
<keyword evidence="4" id="KW-1003">Cell membrane</keyword>
<evidence type="ECO:0000313" key="24">
    <source>
        <dbReference type="EMBL" id="KAL1631015.1"/>
    </source>
</evidence>
<evidence type="ECO:0000256" key="18">
    <source>
        <dbReference type="ARBA" id="ARBA00035029"/>
    </source>
</evidence>
<feature type="transmembrane region" description="Helical" evidence="22">
    <location>
        <begin position="1030"/>
        <end position="1049"/>
    </location>
</feature>
<dbReference type="SUPFAM" id="SSF81660">
    <property type="entry name" value="Metal cation-transporting ATPase, ATP-binding domain N"/>
    <property type="match status" value="1"/>
</dbReference>
<dbReference type="Gene3D" id="3.40.1110.10">
    <property type="entry name" value="Calcium-transporting ATPase, cytoplasmic domain N"/>
    <property type="match status" value="1"/>
</dbReference>
<dbReference type="EC" id="7.2.2.3" evidence="18"/>
<comment type="cofactor">
    <cofactor evidence="1">
        <name>Mg(2+)</name>
        <dbReference type="ChEBI" id="CHEBI:18420"/>
    </cofactor>
</comment>
<keyword evidence="3" id="KW-0813">Transport</keyword>
<dbReference type="InterPro" id="IPR023299">
    <property type="entry name" value="ATPase_P-typ_cyto_dom_N"/>
</dbReference>
<dbReference type="InterPro" id="IPR006414">
    <property type="entry name" value="P-type_ATPase_IID"/>
</dbReference>
<dbReference type="InterPro" id="IPR059000">
    <property type="entry name" value="ATPase_P-type_domA"/>
</dbReference>
<keyword evidence="15 22" id="KW-0472">Membrane</keyword>
<evidence type="ECO:0000256" key="17">
    <source>
        <dbReference type="ARBA" id="ARBA00035017"/>
    </source>
</evidence>
<feature type="transmembrane region" description="Helical" evidence="22">
    <location>
        <begin position="895"/>
        <end position="925"/>
    </location>
</feature>
<evidence type="ECO:0000256" key="14">
    <source>
        <dbReference type="ARBA" id="ARBA00023065"/>
    </source>
</evidence>
<keyword evidence="25" id="KW-1185">Reference proteome</keyword>
<evidence type="ECO:0000256" key="22">
    <source>
        <dbReference type="SAM" id="Phobius"/>
    </source>
</evidence>
<keyword evidence="8" id="KW-0547">Nucleotide-binding</keyword>
<dbReference type="EMBL" id="JAJVDC020000043">
    <property type="protein sequence ID" value="KAL1631015.1"/>
    <property type="molecule type" value="Genomic_DNA"/>
</dbReference>
<dbReference type="InterPro" id="IPR004014">
    <property type="entry name" value="ATPase_P-typ_cation-transptr_N"/>
</dbReference>
<dbReference type="NCBIfam" id="TIGR01494">
    <property type="entry name" value="ATPase_P-type"/>
    <property type="match status" value="3"/>
</dbReference>
<reference evidence="24 25" key="1">
    <citation type="submission" date="2024-02" db="EMBL/GenBank/DDBJ databases">
        <title>De novo assembly and annotation of 12 fungi associated with fruit tree decline syndrome in Ontario, Canada.</title>
        <authorList>
            <person name="Sulman M."/>
            <person name="Ellouze W."/>
            <person name="Ilyukhin E."/>
        </authorList>
    </citation>
    <scope>NUCLEOTIDE SEQUENCE [LARGE SCALE GENOMIC DNA]</scope>
    <source>
        <strain evidence="24 25">M1-105</strain>
    </source>
</reference>
<dbReference type="InterPro" id="IPR001757">
    <property type="entry name" value="P_typ_ATPase"/>
</dbReference>
<evidence type="ECO:0000256" key="2">
    <source>
        <dbReference type="ARBA" id="ARBA00004651"/>
    </source>
</evidence>
<keyword evidence="13" id="KW-0915">Sodium</keyword>
<feature type="transmembrane region" description="Helical" evidence="22">
    <location>
        <begin position="321"/>
        <end position="346"/>
    </location>
</feature>
<comment type="catalytic activity">
    <reaction evidence="20">
        <text>Na(+)(in) + ATP + H2O = Na(+)(out) + ADP + phosphate + H(+)</text>
        <dbReference type="Rhea" id="RHEA:14633"/>
        <dbReference type="ChEBI" id="CHEBI:15377"/>
        <dbReference type="ChEBI" id="CHEBI:15378"/>
        <dbReference type="ChEBI" id="CHEBI:29101"/>
        <dbReference type="ChEBI" id="CHEBI:30616"/>
        <dbReference type="ChEBI" id="CHEBI:43474"/>
        <dbReference type="ChEBI" id="CHEBI:456216"/>
        <dbReference type="EC" id="7.2.2.3"/>
    </reaction>
    <physiologicalReaction direction="left-to-right" evidence="20">
        <dbReference type="Rhea" id="RHEA:14634"/>
    </physiologicalReaction>
</comment>
<dbReference type="Pfam" id="PF00690">
    <property type="entry name" value="Cation_ATPase_N"/>
    <property type="match status" value="1"/>
</dbReference>
<dbReference type="SFLD" id="SFLDS00003">
    <property type="entry name" value="Haloacid_Dehalogenase"/>
    <property type="match status" value="1"/>
</dbReference>
<dbReference type="SUPFAM" id="SSF81653">
    <property type="entry name" value="Calcium ATPase, transduction domain A"/>
    <property type="match status" value="1"/>
</dbReference>
<dbReference type="SFLD" id="SFLDF00027">
    <property type="entry name" value="p-type_atpase"/>
    <property type="match status" value="1"/>
</dbReference>
<keyword evidence="6 22" id="KW-0812">Transmembrane</keyword>
<feature type="compositionally biased region" description="Polar residues" evidence="21">
    <location>
        <begin position="1098"/>
        <end position="1111"/>
    </location>
</feature>
<feature type="transmembrane region" description="Helical" evidence="22">
    <location>
        <begin position="94"/>
        <end position="113"/>
    </location>
</feature>
<dbReference type="InterPro" id="IPR023298">
    <property type="entry name" value="ATPase_P-typ_TM_dom_sf"/>
</dbReference>
<dbReference type="Pfam" id="PF13246">
    <property type="entry name" value="Cation_ATPase"/>
    <property type="match status" value="1"/>
</dbReference>
<dbReference type="InterPro" id="IPR044492">
    <property type="entry name" value="P_typ_ATPase_HD_dom"/>
</dbReference>
<dbReference type="InterPro" id="IPR018303">
    <property type="entry name" value="ATPase_P-typ_P_site"/>
</dbReference>
<keyword evidence="7" id="KW-0479">Metal-binding</keyword>
<keyword evidence="16" id="KW-0739">Sodium transport</keyword>
<dbReference type="PROSITE" id="PS00154">
    <property type="entry name" value="ATPASE_E1_E2"/>
    <property type="match status" value="1"/>
</dbReference>
<dbReference type="InterPro" id="IPR008250">
    <property type="entry name" value="ATPase_P-typ_transduc_dom_A_sf"/>
</dbReference>
<evidence type="ECO:0000256" key="3">
    <source>
        <dbReference type="ARBA" id="ARBA00022448"/>
    </source>
</evidence>
<keyword evidence="12 22" id="KW-1133">Transmembrane helix</keyword>